<dbReference type="Proteomes" id="UP001172386">
    <property type="component" value="Unassembled WGS sequence"/>
</dbReference>
<evidence type="ECO:0000313" key="2">
    <source>
        <dbReference type="Proteomes" id="UP001172386"/>
    </source>
</evidence>
<comment type="caution">
    <text evidence="1">The sequence shown here is derived from an EMBL/GenBank/DDBJ whole genome shotgun (WGS) entry which is preliminary data.</text>
</comment>
<reference evidence="1" key="1">
    <citation type="submission" date="2022-10" db="EMBL/GenBank/DDBJ databases">
        <title>Culturing micro-colonial fungi from biological soil crusts in the Mojave desert and describing Neophaeococcomyces mojavensis, and introducing the new genera and species Taxawa tesnikishii.</title>
        <authorList>
            <person name="Kurbessoian T."/>
            <person name="Stajich J.E."/>
        </authorList>
    </citation>
    <scope>NUCLEOTIDE SEQUENCE</scope>
    <source>
        <strain evidence="1">JES_112</strain>
    </source>
</reference>
<organism evidence="1 2">
    <name type="scientific">Neophaeococcomyces mojaviensis</name>
    <dbReference type="NCBI Taxonomy" id="3383035"/>
    <lineage>
        <taxon>Eukaryota</taxon>
        <taxon>Fungi</taxon>
        <taxon>Dikarya</taxon>
        <taxon>Ascomycota</taxon>
        <taxon>Pezizomycotina</taxon>
        <taxon>Eurotiomycetes</taxon>
        <taxon>Chaetothyriomycetidae</taxon>
        <taxon>Chaetothyriales</taxon>
        <taxon>Chaetothyriales incertae sedis</taxon>
        <taxon>Neophaeococcomyces</taxon>
    </lineage>
</organism>
<proteinExistence type="predicted"/>
<protein>
    <submittedName>
        <fullName evidence="1">Uncharacterized protein</fullName>
    </submittedName>
</protein>
<accession>A0ACC3A8L8</accession>
<sequence length="834" mass="91730">MPDIEQNKSKYDKHRYSIPELLDLSITACIPFDLSKFSYDAARAGVVPSLGDCAIISRKSSASCPKGHTMDTASTEDLVVFQGNRVLRPDRQPNLPPPTERQKDEGFARFLKKHSSPTYNRVTAGGRIVPMEPRSPPAFSLPAIVTNRPQAASSDQEIHRAKQNADSSWNSASRSGNEHGTAGTDMMSAEPQLYDVTLRNGTGIGMNQISRFSADNLCGSPPGTHIVFNGSAAPVSVTSPNKMHCAAQHLADPVSQPSSYNYQFGIGGSQHHLNMASAIGMQYGNQYAATPVWNMYDQLFGSQMPLHETMSAQQQLAAWEQHYADLDLQLKNIDRHRAMHHLDPYLAEQRRVIVQQRSDAKDTIREYQNMLGLKRMTDSSQESFATGFNVDAPVYVPTKELSKMDVLSHQGSTLIMPQEIFPYKPKSSTGCKAIPIKPPPDASQGPNGPASPEASDFDEKGSVEVDEWGVQTRNAPPEIMRQQSEMSAMIHAELKLKRQKSSNEEPPLKVLNDQSSAQILDQTTRGEFSRKNDVDTLPTQVANIIPPLNNVPLNRGDELQQIADAISRPKGTTTKIRLLDNRVIDVDGQGLQIPSSPLPDGTWEQNGRSGHGSSRVRTLGKRPYTRKSSTSFDQGAVNNSFTDKENVSVTPRGHRKAATDAFLSQFNIVDDSMALAIKPETRSLRSASNGRINVDDYKVHSYPQPELTSESRGIPMQLVNSFGQEQYVVKKQDNEFAGTTASVSPDGLSQKGYCSVSVQNVHAAGRLPHNFDGSIDTRQGAQAQLAAAEKAKSPRLLRRHGINGGAWYGPHCREVFERTLIQNKSSRPTKPYLP</sequence>
<keyword evidence="2" id="KW-1185">Reference proteome</keyword>
<name>A0ACC3A8L8_9EURO</name>
<gene>
    <name evidence="1" type="ORF">H2198_004419</name>
</gene>
<dbReference type="EMBL" id="JAPDRQ010000066">
    <property type="protein sequence ID" value="KAJ9657296.1"/>
    <property type="molecule type" value="Genomic_DNA"/>
</dbReference>
<evidence type="ECO:0000313" key="1">
    <source>
        <dbReference type="EMBL" id="KAJ9657296.1"/>
    </source>
</evidence>